<reference evidence="3 4" key="1">
    <citation type="journal article" date="2013" name="Plant Cell">
        <title>The transition from a phytopathogenic smut ancestor to an anamorphic biocontrol agent deciphered by comparative whole-genome analysis.</title>
        <authorList>
            <person name="Lefebvre F."/>
            <person name="Joly D.L."/>
            <person name="Labbe C."/>
            <person name="Teichmann B."/>
            <person name="Linning R."/>
            <person name="Belzile F."/>
            <person name="Bakkeren G."/>
            <person name="Belanger R.R."/>
        </authorList>
    </citation>
    <scope>NUCLEOTIDE SEQUENCE [LARGE SCALE GENOMIC DNA]</scope>
    <source>
        <strain evidence="3 4">PF-1</strain>
    </source>
</reference>
<dbReference type="InterPro" id="IPR052512">
    <property type="entry name" value="4CMD/NDH-1_regulator"/>
</dbReference>
<dbReference type="Pfam" id="PF02627">
    <property type="entry name" value="CMD"/>
    <property type="match status" value="1"/>
</dbReference>
<feature type="region of interest" description="Disordered" evidence="1">
    <location>
        <begin position="144"/>
        <end position="177"/>
    </location>
</feature>
<dbReference type="OrthoDB" id="104509at2759"/>
<feature type="compositionally biased region" description="Basic and acidic residues" evidence="1">
    <location>
        <begin position="149"/>
        <end position="177"/>
    </location>
</feature>
<dbReference type="Gene3D" id="1.20.1290.10">
    <property type="entry name" value="AhpD-like"/>
    <property type="match status" value="1"/>
</dbReference>
<dbReference type="InterPro" id="IPR029032">
    <property type="entry name" value="AhpD-like"/>
</dbReference>
<name>A0A061H443_9BASI</name>
<dbReference type="InterPro" id="IPR003779">
    <property type="entry name" value="CMD-like"/>
</dbReference>
<gene>
    <name evidence="3" type="ORF">PFL1_05269</name>
</gene>
<feature type="domain" description="Carboxymuconolactone decarboxylase-like" evidence="2">
    <location>
        <begin position="57"/>
        <end position="136"/>
    </location>
</feature>
<dbReference type="EMBL" id="KE361640">
    <property type="protein sequence ID" value="EPQ27348.1"/>
    <property type="molecule type" value="Genomic_DNA"/>
</dbReference>
<dbReference type="AlphaFoldDB" id="A0A061H443"/>
<accession>A0A061H443</accession>
<evidence type="ECO:0000313" key="4">
    <source>
        <dbReference type="Proteomes" id="UP000053664"/>
    </source>
</evidence>
<feature type="region of interest" description="Disordered" evidence="1">
    <location>
        <begin position="1"/>
        <end position="24"/>
    </location>
</feature>
<dbReference type="HOGENOM" id="CLU_070025_3_2_1"/>
<proteinExistence type="predicted"/>
<dbReference type="Proteomes" id="UP000053664">
    <property type="component" value="Unassembled WGS sequence"/>
</dbReference>
<evidence type="ECO:0000313" key="3">
    <source>
        <dbReference type="EMBL" id="EPQ27348.1"/>
    </source>
</evidence>
<dbReference type="PANTHER" id="PTHR33570">
    <property type="entry name" value="4-CARBOXYMUCONOLACTONE DECARBOXYLASE FAMILY PROTEIN"/>
    <property type="match status" value="1"/>
</dbReference>
<sequence length="177" mass="19198">MTAPPAAPGPSSIPLSPHLENTQSSTFQTGLAIRSSVMSPSFATRALSSTTPFNAPLQEAVTSFAWGQVWSRPGLGRRDRSLLNLAILIALSKPTELAGHTRGALNNGITKEELAEVALHAAVYCGFPAALDAARTMERVVNEVEAEQLAERERQKEQEHEHEKEHGHEGKKEDKEP</sequence>
<dbReference type="GO" id="GO:0051920">
    <property type="term" value="F:peroxiredoxin activity"/>
    <property type="evidence" value="ECO:0007669"/>
    <property type="project" value="InterPro"/>
</dbReference>
<evidence type="ECO:0000259" key="2">
    <source>
        <dbReference type="Pfam" id="PF02627"/>
    </source>
</evidence>
<dbReference type="SUPFAM" id="SSF69118">
    <property type="entry name" value="AhpD-like"/>
    <property type="match status" value="1"/>
</dbReference>
<dbReference type="RefSeq" id="XP_007880987.1">
    <property type="nucleotide sequence ID" value="XM_007882796.1"/>
</dbReference>
<dbReference type="KEGG" id="pfp:PFL1_05269"/>
<dbReference type="GeneID" id="19319364"/>
<dbReference type="PANTHER" id="PTHR33570:SF2">
    <property type="entry name" value="CARBOXYMUCONOLACTONE DECARBOXYLASE-LIKE DOMAIN-CONTAINING PROTEIN"/>
    <property type="match status" value="1"/>
</dbReference>
<protein>
    <recommendedName>
        <fullName evidence="2">Carboxymuconolactone decarboxylase-like domain-containing protein</fullName>
    </recommendedName>
</protein>
<organism evidence="3 4">
    <name type="scientific">Pseudozyma flocculosa PF-1</name>
    <dbReference type="NCBI Taxonomy" id="1277687"/>
    <lineage>
        <taxon>Eukaryota</taxon>
        <taxon>Fungi</taxon>
        <taxon>Dikarya</taxon>
        <taxon>Basidiomycota</taxon>
        <taxon>Ustilaginomycotina</taxon>
        <taxon>Ustilaginomycetes</taxon>
        <taxon>Ustilaginales</taxon>
        <taxon>Ustilaginaceae</taxon>
        <taxon>Pseudozyma</taxon>
    </lineage>
</organism>
<evidence type="ECO:0000256" key="1">
    <source>
        <dbReference type="SAM" id="MobiDB-lite"/>
    </source>
</evidence>